<evidence type="ECO:0000256" key="7">
    <source>
        <dbReference type="ARBA" id="ARBA00023098"/>
    </source>
</evidence>
<keyword evidence="8" id="KW-0594">Phospholipid biosynthesis</keyword>
<dbReference type="EC" id="1.1.1.261" evidence="11"/>
<dbReference type="InterPro" id="IPR032837">
    <property type="entry name" value="G1PDH"/>
</dbReference>
<evidence type="ECO:0000256" key="9">
    <source>
        <dbReference type="ARBA" id="ARBA00023264"/>
    </source>
</evidence>
<sequence length="466" mass="50232">MNEQQHRDQEHEEFDLSSRESQMKQAHRIEPWLGRTFTCGSCGQEHSVPLRKVVLERGAMAALPFYAQERGLSSLLLVSDGRTAEAAGRKLLELCGEAQLQARQCVLPDDEHGELAADERAVVQLLLHVTPDTQAIVAVGAGTLHDIVRFAAHRTGRAFLSVPTAPSVDGFASVGAPLIIGGFKQTIPACSPEAIFGDLEVLATAPRPMVAAGFGDMLGKYTSLADWELGRLLLDEPLCDLAADMTRQGLELCIRHTADIAAGTEEGLRKLLEGLLLSGISMLLVGHSRPASGGEHHLSHYWEMKFLQAGRRALLHGAKVGVAAVKMAALYREAASLDAEAVRASASQRLADPDYAAPDAARADIAAGYGAIAGQALAENAAELDPARRVVLQRQLAERLSSRWAAVQAVCRAVPAPERLAELLAAAGGPVTEAQLGVEPELVEESLRYAKYVRHRYTIMRLHEWL</sequence>
<organism evidence="11 12">
    <name type="scientific">Paenibacillus solanacearum</name>
    <dbReference type="NCBI Taxonomy" id="2048548"/>
    <lineage>
        <taxon>Bacteria</taxon>
        <taxon>Bacillati</taxon>
        <taxon>Bacillota</taxon>
        <taxon>Bacilli</taxon>
        <taxon>Bacillales</taxon>
        <taxon>Paenibacillaceae</taxon>
        <taxon>Paenibacillus</taxon>
    </lineage>
</organism>
<comment type="caution">
    <text evidence="11">The sequence shown here is derived from an EMBL/GenBank/DDBJ whole genome shotgun (WGS) entry which is preliminary data.</text>
</comment>
<dbReference type="AlphaFoldDB" id="A0A916K777"/>
<dbReference type="Proteomes" id="UP000693672">
    <property type="component" value="Unassembled WGS sequence"/>
</dbReference>
<dbReference type="InterPro" id="IPR016205">
    <property type="entry name" value="Glycerol_DH"/>
</dbReference>
<feature type="region of interest" description="Disordered" evidence="10">
    <location>
        <begin position="1"/>
        <end position="21"/>
    </location>
</feature>
<dbReference type="PANTHER" id="PTHR43616:SF5">
    <property type="entry name" value="GLYCEROL DEHYDROGENASE 1"/>
    <property type="match status" value="1"/>
</dbReference>
<evidence type="ECO:0000256" key="2">
    <source>
        <dbReference type="ARBA" id="ARBA00022516"/>
    </source>
</evidence>
<evidence type="ECO:0000256" key="6">
    <source>
        <dbReference type="ARBA" id="ARBA00023027"/>
    </source>
</evidence>
<keyword evidence="5 11" id="KW-0560">Oxidoreductase</keyword>
<dbReference type="GO" id="GO:0008654">
    <property type="term" value="P:phospholipid biosynthetic process"/>
    <property type="evidence" value="ECO:0007669"/>
    <property type="project" value="UniProtKB-KW"/>
</dbReference>
<keyword evidence="2" id="KW-0444">Lipid biosynthesis</keyword>
<dbReference type="PANTHER" id="PTHR43616">
    <property type="entry name" value="GLYCEROL DEHYDROGENASE"/>
    <property type="match status" value="1"/>
</dbReference>
<evidence type="ECO:0000256" key="1">
    <source>
        <dbReference type="ARBA" id="ARBA00022490"/>
    </source>
</evidence>
<name>A0A916K777_9BACL</name>
<keyword evidence="9" id="KW-1208">Phospholipid metabolism</keyword>
<dbReference type="Pfam" id="PF13685">
    <property type="entry name" value="Fe-ADH_2"/>
    <property type="match status" value="1"/>
</dbReference>
<keyword evidence="12" id="KW-1185">Reference proteome</keyword>
<protein>
    <submittedName>
        <fullName evidence="11">Glycerol-1-phosphate dehydrogenase [NAD(P)+]</fullName>
        <ecNumber evidence="11">1.1.1.261</ecNumber>
    </submittedName>
</protein>
<keyword evidence="7" id="KW-0443">Lipid metabolism</keyword>
<dbReference type="CDD" id="cd08175">
    <property type="entry name" value="G1PDH"/>
    <property type="match status" value="1"/>
</dbReference>
<keyword evidence="1" id="KW-0963">Cytoplasm</keyword>
<proteinExistence type="predicted"/>
<gene>
    <name evidence="11" type="primary">egsA</name>
    <name evidence="11" type="ORF">PAESOLCIP111_06067</name>
</gene>
<keyword evidence="6" id="KW-0520">NAD</keyword>
<dbReference type="GO" id="GO:0046872">
    <property type="term" value="F:metal ion binding"/>
    <property type="evidence" value="ECO:0007669"/>
    <property type="project" value="UniProtKB-KW"/>
</dbReference>
<dbReference type="EMBL" id="CAJVAS010000053">
    <property type="protein sequence ID" value="CAG7650387.1"/>
    <property type="molecule type" value="Genomic_DNA"/>
</dbReference>
<evidence type="ECO:0000313" key="12">
    <source>
        <dbReference type="Proteomes" id="UP000693672"/>
    </source>
</evidence>
<evidence type="ECO:0000313" key="11">
    <source>
        <dbReference type="EMBL" id="CAG7650387.1"/>
    </source>
</evidence>
<reference evidence="11" key="1">
    <citation type="submission" date="2021-06" db="EMBL/GenBank/DDBJ databases">
        <authorList>
            <person name="Criscuolo A."/>
        </authorList>
    </citation>
    <scope>NUCLEOTIDE SEQUENCE</scope>
    <source>
        <strain evidence="11">CIP111600</strain>
    </source>
</reference>
<evidence type="ECO:0000256" key="8">
    <source>
        <dbReference type="ARBA" id="ARBA00023209"/>
    </source>
</evidence>
<evidence type="ECO:0000256" key="3">
    <source>
        <dbReference type="ARBA" id="ARBA00022723"/>
    </source>
</evidence>
<keyword evidence="3" id="KW-0479">Metal-binding</keyword>
<evidence type="ECO:0000256" key="5">
    <source>
        <dbReference type="ARBA" id="ARBA00023002"/>
    </source>
</evidence>
<evidence type="ECO:0000256" key="10">
    <source>
        <dbReference type="SAM" id="MobiDB-lite"/>
    </source>
</evidence>
<dbReference type="RefSeq" id="WP_246627711.1">
    <property type="nucleotide sequence ID" value="NZ_CAJVAS010000053.1"/>
</dbReference>
<accession>A0A916K777</accession>
<evidence type="ECO:0000256" key="4">
    <source>
        <dbReference type="ARBA" id="ARBA00022857"/>
    </source>
</evidence>
<keyword evidence="4" id="KW-0521">NADP</keyword>
<dbReference type="GO" id="GO:0050492">
    <property type="term" value="F:glycerol-1-phosphate dehydrogenase [NAD(P)+] activity"/>
    <property type="evidence" value="ECO:0007669"/>
    <property type="project" value="UniProtKB-EC"/>
</dbReference>